<evidence type="ECO:0000256" key="1">
    <source>
        <dbReference type="ARBA" id="ARBA00022741"/>
    </source>
</evidence>
<dbReference type="PANTHER" id="PTHR47961:SF10">
    <property type="entry name" value="ATP-DEPENDENT DNA HELICASE HEL308"/>
    <property type="match status" value="1"/>
</dbReference>
<dbReference type="GO" id="GO:0005524">
    <property type="term" value="F:ATP binding"/>
    <property type="evidence" value="ECO:0007669"/>
    <property type="project" value="UniProtKB-KW"/>
</dbReference>
<keyword evidence="3 7" id="KW-0347">Helicase</keyword>
<dbReference type="Pfam" id="PF00271">
    <property type="entry name" value="Helicase_C"/>
    <property type="match status" value="1"/>
</dbReference>
<evidence type="ECO:0000256" key="3">
    <source>
        <dbReference type="ARBA" id="ARBA00022806"/>
    </source>
</evidence>
<dbReference type="InterPro" id="IPR027417">
    <property type="entry name" value="P-loop_NTPase"/>
</dbReference>
<evidence type="ECO:0000259" key="6">
    <source>
        <dbReference type="PROSITE" id="PS51194"/>
    </source>
</evidence>
<name>A0A075FHU1_9ARCH</name>
<dbReference type="SUPFAM" id="SSF46785">
    <property type="entry name" value="Winged helix' DNA-binding domain"/>
    <property type="match status" value="1"/>
</dbReference>
<dbReference type="InterPro" id="IPR046931">
    <property type="entry name" value="HTH_61"/>
</dbReference>
<dbReference type="Gene3D" id="1.10.10.10">
    <property type="entry name" value="Winged helix-like DNA-binding domain superfamily/Winged helix DNA-binding domain"/>
    <property type="match status" value="1"/>
</dbReference>
<sequence>MNKLLAKLIKHGVAFHHAGVSNQQRQIIESGFRDRKIKIICATPTLAAGVNLPARRVVLSSYRRYDMQYGGMSPISVLDYKQMCGRAGRPQYDDKGETILIANDESEQDSLFDHYINGAVEDIESALSNEDSLRTHILATISSSKFGISKPNLLKLFNNTLYTLQNGNDELEFKVEDCVDFLLDENFIEKRNNKFISTRWYRVWHHRGAGRGRYHVRRDDLSPRRGNPRPSRDGGICGSLGRRSFASRLHD</sequence>
<dbReference type="GO" id="GO:0016787">
    <property type="term" value="F:hydrolase activity"/>
    <property type="evidence" value="ECO:0007669"/>
    <property type="project" value="UniProtKB-KW"/>
</dbReference>
<dbReference type="GO" id="GO:0043138">
    <property type="term" value="F:3'-5' DNA helicase activity"/>
    <property type="evidence" value="ECO:0007669"/>
    <property type="project" value="UniProtKB-EC"/>
</dbReference>
<feature type="domain" description="Helicase C-terminal" evidence="6">
    <location>
        <begin position="1"/>
        <end position="141"/>
    </location>
</feature>
<dbReference type="InterPro" id="IPR050474">
    <property type="entry name" value="Hel308_SKI2-like"/>
</dbReference>
<accession>A0A075FHU1</accession>
<dbReference type="InterPro" id="IPR001650">
    <property type="entry name" value="Helicase_C-like"/>
</dbReference>
<evidence type="ECO:0000256" key="4">
    <source>
        <dbReference type="ARBA" id="ARBA00022840"/>
    </source>
</evidence>
<dbReference type="CDD" id="cd18795">
    <property type="entry name" value="SF2_C_Ski2"/>
    <property type="match status" value="1"/>
</dbReference>
<dbReference type="EMBL" id="KF900324">
    <property type="protein sequence ID" value="AIE90975.1"/>
    <property type="molecule type" value="Genomic_DNA"/>
</dbReference>
<dbReference type="SUPFAM" id="SSF52540">
    <property type="entry name" value="P-loop containing nucleoside triphosphate hydrolases"/>
    <property type="match status" value="1"/>
</dbReference>
<dbReference type="Pfam" id="PF20470">
    <property type="entry name" value="HTH_61"/>
    <property type="match status" value="1"/>
</dbReference>
<gene>
    <name evidence="7" type="primary">helS</name>
</gene>
<dbReference type="AlphaFoldDB" id="A0A075FHU1"/>
<evidence type="ECO:0000256" key="2">
    <source>
        <dbReference type="ARBA" id="ARBA00022801"/>
    </source>
</evidence>
<keyword evidence="2" id="KW-0378">Hydrolase</keyword>
<evidence type="ECO:0000256" key="5">
    <source>
        <dbReference type="ARBA" id="ARBA00048988"/>
    </source>
</evidence>
<dbReference type="PROSITE" id="PS51194">
    <property type="entry name" value="HELICASE_CTER"/>
    <property type="match status" value="1"/>
</dbReference>
<comment type="catalytic activity">
    <reaction evidence="5">
        <text>ATP + H2O = ADP + phosphate + H(+)</text>
        <dbReference type="Rhea" id="RHEA:13065"/>
        <dbReference type="ChEBI" id="CHEBI:15377"/>
        <dbReference type="ChEBI" id="CHEBI:15378"/>
        <dbReference type="ChEBI" id="CHEBI:30616"/>
        <dbReference type="ChEBI" id="CHEBI:43474"/>
        <dbReference type="ChEBI" id="CHEBI:456216"/>
        <dbReference type="EC" id="5.6.2.4"/>
    </reaction>
</comment>
<proteinExistence type="predicted"/>
<dbReference type="SMART" id="SM00490">
    <property type="entry name" value="HELICc"/>
    <property type="match status" value="1"/>
</dbReference>
<keyword evidence="4" id="KW-0067">ATP-binding</keyword>
<dbReference type="InterPro" id="IPR036388">
    <property type="entry name" value="WH-like_DNA-bd_sf"/>
</dbReference>
<keyword evidence="1" id="KW-0547">Nucleotide-binding</keyword>
<dbReference type="PANTHER" id="PTHR47961">
    <property type="entry name" value="DNA POLYMERASE THETA, PUTATIVE (AFU_ORTHOLOGUE AFUA_1G05260)-RELATED"/>
    <property type="match status" value="1"/>
</dbReference>
<dbReference type="Gene3D" id="3.40.50.300">
    <property type="entry name" value="P-loop containing nucleotide triphosphate hydrolases"/>
    <property type="match status" value="1"/>
</dbReference>
<reference evidence="7" key="1">
    <citation type="journal article" date="2014" name="Genome Biol. Evol.">
        <title>Pangenome evidence for extensive interdomain horizontal transfer affecting lineage core and shell genes in uncultured planktonic thaumarchaeota and euryarchaeota.</title>
        <authorList>
            <person name="Deschamps P."/>
            <person name="Zivanovic Y."/>
            <person name="Moreira D."/>
            <person name="Rodriguez-Valera F."/>
            <person name="Lopez-Garcia P."/>
        </authorList>
    </citation>
    <scope>NUCLEOTIDE SEQUENCE</scope>
</reference>
<protein>
    <submittedName>
        <fullName evidence="7">Dead/deah box helicase domain-containing protein (HelS)</fullName>
    </submittedName>
</protein>
<organism evidence="7">
    <name type="scientific">uncultured marine thaumarchaeote AD1000_100_C06</name>
    <dbReference type="NCBI Taxonomy" id="1455887"/>
    <lineage>
        <taxon>Archaea</taxon>
        <taxon>Nitrososphaerota</taxon>
        <taxon>environmental samples</taxon>
    </lineage>
</organism>
<evidence type="ECO:0000313" key="7">
    <source>
        <dbReference type="EMBL" id="AIE90975.1"/>
    </source>
</evidence>
<dbReference type="InterPro" id="IPR036390">
    <property type="entry name" value="WH_DNA-bd_sf"/>
</dbReference>